<dbReference type="Proteomes" id="UP000317650">
    <property type="component" value="Chromosome 6"/>
</dbReference>
<evidence type="ECO:0000259" key="1">
    <source>
        <dbReference type="PROSITE" id="PS51485"/>
    </source>
</evidence>
<sequence length="129" mass="14355">MSVMRSFVVFAELSGSTSSKSCTMSNTKRACRCHSLSRVHFNPYALRQFWFIDARHPNPIRVESNHHSAIKSRKGHGTDGAIIVRPNPTAVVYKVGDEVGWTTMGSPNYTAWAISKTFHKGDTVGEFLP</sequence>
<gene>
    <name evidence="2" type="ORF">C4D60_Mb06t05690</name>
</gene>
<dbReference type="InterPro" id="IPR003245">
    <property type="entry name" value="Phytocyanin_dom"/>
</dbReference>
<feature type="domain" description="Phytocyanin" evidence="1">
    <location>
        <begin position="91"/>
        <end position="129"/>
    </location>
</feature>
<name>A0A4S8IKX6_MUSBA</name>
<accession>A0A4S8IKX6</accession>
<organism evidence="2 3">
    <name type="scientific">Musa balbisiana</name>
    <name type="common">Banana</name>
    <dbReference type="NCBI Taxonomy" id="52838"/>
    <lineage>
        <taxon>Eukaryota</taxon>
        <taxon>Viridiplantae</taxon>
        <taxon>Streptophyta</taxon>
        <taxon>Embryophyta</taxon>
        <taxon>Tracheophyta</taxon>
        <taxon>Spermatophyta</taxon>
        <taxon>Magnoliopsida</taxon>
        <taxon>Liliopsida</taxon>
        <taxon>Zingiberales</taxon>
        <taxon>Musaceae</taxon>
        <taxon>Musa</taxon>
    </lineage>
</organism>
<dbReference type="PROSITE" id="PS51485">
    <property type="entry name" value="PHYTOCYANIN"/>
    <property type="match status" value="1"/>
</dbReference>
<dbReference type="GO" id="GO:0009055">
    <property type="term" value="F:electron transfer activity"/>
    <property type="evidence" value="ECO:0007669"/>
    <property type="project" value="InterPro"/>
</dbReference>
<evidence type="ECO:0000313" key="3">
    <source>
        <dbReference type="Proteomes" id="UP000317650"/>
    </source>
</evidence>
<keyword evidence="3" id="KW-1185">Reference proteome</keyword>
<dbReference type="Gene3D" id="2.60.40.420">
    <property type="entry name" value="Cupredoxins - blue copper proteins"/>
    <property type="match status" value="1"/>
</dbReference>
<dbReference type="EMBL" id="PYDT01000009">
    <property type="protein sequence ID" value="THU49070.1"/>
    <property type="molecule type" value="Genomic_DNA"/>
</dbReference>
<reference evidence="2 3" key="1">
    <citation type="journal article" date="2019" name="Nat. Plants">
        <title>Genome sequencing of Musa balbisiana reveals subgenome evolution and function divergence in polyploid bananas.</title>
        <authorList>
            <person name="Yao X."/>
        </authorList>
    </citation>
    <scope>NUCLEOTIDE SEQUENCE [LARGE SCALE GENOMIC DNA]</scope>
    <source>
        <strain evidence="3">cv. DH-PKW</strain>
        <tissue evidence="2">Leaves</tissue>
    </source>
</reference>
<protein>
    <recommendedName>
        <fullName evidence="1">Phytocyanin domain-containing protein</fullName>
    </recommendedName>
</protein>
<proteinExistence type="predicted"/>
<dbReference type="InterPro" id="IPR008972">
    <property type="entry name" value="Cupredoxin"/>
</dbReference>
<comment type="caution">
    <text evidence="2">The sequence shown here is derived from an EMBL/GenBank/DDBJ whole genome shotgun (WGS) entry which is preliminary data.</text>
</comment>
<evidence type="ECO:0000313" key="2">
    <source>
        <dbReference type="EMBL" id="THU49070.1"/>
    </source>
</evidence>
<dbReference type="AlphaFoldDB" id="A0A4S8IKX6"/>
<dbReference type="SUPFAM" id="SSF49503">
    <property type="entry name" value="Cupredoxins"/>
    <property type="match status" value="1"/>
</dbReference>